<organism evidence="1 2">
    <name type="scientific">Frondihabitans peucedani</name>
    <dbReference type="NCBI Taxonomy" id="598626"/>
    <lineage>
        <taxon>Bacteria</taxon>
        <taxon>Bacillati</taxon>
        <taxon>Actinomycetota</taxon>
        <taxon>Actinomycetes</taxon>
        <taxon>Micrococcales</taxon>
        <taxon>Microbacteriaceae</taxon>
        <taxon>Frondihabitans</taxon>
    </lineage>
</organism>
<proteinExistence type="predicted"/>
<comment type="caution">
    <text evidence="1">The sequence shown here is derived from an EMBL/GenBank/DDBJ whole genome shotgun (WGS) entry which is preliminary data.</text>
</comment>
<sequence length="165" mass="17321">MASAHHLTILDDFEYVDDTLDDAAWYDRYTIKAGTYDVVIDGGEAVVSAAATLTEEYRTTRLMSRNKAEARSVFEETTFDFRSSAAEAVPGPLSVGGTYGWVAEAGASTPTPAAIASVVADLRAATAARRAVGASHGQGSAEYAAALEDEAREREAVVARAQAAA</sequence>
<evidence type="ECO:0000313" key="1">
    <source>
        <dbReference type="EMBL" id="GAA4264900.1"/>
    </source>
</evidence>
<evidence type="ECO:0000313" key="2">
    <source>
        <dbReference type="Proteomes" id="UP001501594"/>
    </source>
</evidence>
<gene>
    <name evidence="1" type="ORF">GCM10022256_05120</name>
</gene>
<keyword evidence="2" id="KW-1185">Reference proteome</keyword>
<dbReference type="Proteomes" id="UP001501594">
    <property type="component" value="Unassembled WGS sequence"/>
</dbReference>
<reference evidence="2" key="1">
    <citation type="journal article" date="2019" name="Int. J. Syst. Evol. Microbiol.">
        <title>The Global Catalogue of Microorganisms (GCM) 10K type strain sequencing project: providing services to taxonomists for standard genome sequencing and annotation.</title>
        <authorList>
            <consortium name="The Broad Institute Genomics Platform"/>
            <consortium name="The Broad Institute Genome Sequencing Center for Infectious Disease"/>
            <person name="Wu L."/>
            <person name="Ma J."/>
        </authorList>
    </citation>
    <scope>NUCLEOTIDE SEQUENCE [LARGE SCALE GENOMIC DNA]</scope>
    <source>
        <strain evidence="2">JCM 17442</strain>
    </source>
</reference>
<dbReference type="RefSeq" id="WP_344793471.1">
    <property type="nucleotide sequence ID" value="NZ_BAABAU010000001.1"/>
</dbReference>
<name>A0ABP8DY35_9MICO</name>
<protein>
    <submittedName>
        <fullName evidence="1">Uncharacterized protein</fullName>
    </submittedName>
</protein>
<dbReference type="EMBL" id="BAABAU010000001">
    <property type="protein sequence ID" value="GAA4264900.1"/>
    <property type="molecule type" value="Genomic_DNA"/>
</dbReference>
<accession>A0ABP8DY35</accession>